<sequence>MQHQALYVAGVWQDTAERWTVSDKWTGTELGTVSVATKQHATAAVDAAEDAMRKGLPPYARARILADVSRLVEEHADELASLITAELGKPITASRAEVARAVVTARLSAEEAGRLPGETVPLDAVEAGGGTFAFTVPCPRGIVAAITPFNFPLNLVLHKVGPALAAGCAVVLKPSEHAPLTAGLMVRLFERAGLPAGWLNLVTGPPSEIVDAWLHDDRVAVVSFTGSSAVGWRLKSQSPRKLHVLELGSNTAMVVAADADLDRAVPDATTAALSGSGQACVSLQRVYVERPVADRFISALVRSFADADYGDPRDERTVVGPLVNRDAAERLLNWMTAAEQAGARLAVGGDVTDRLLAPTVLVDVPRDSPLLCEEAFGPVVSVIVVDSVAQAIDEVNATGYGLNTAIYTRSLATSLEYAKKAQAGSVLVNMPPSFRADHMPYGGVKGSGQGREGVKYAIADLLQEKLVVLRP</sequence>
<comment type="similarity">
    <text evidence="1">Belongs to the aldehyde dehydrogenase family.</text>
</comment>
<gene>
    <name evidence="4" type="primary">gabD_1</name>
    <name evidence="4" type="ORF">Pen02_27510</name>
</gene>
<evidence type="ECO:0000256" key="1">
    <source>
        <dbReference type="ARBA" id="ARBA00009986"/>
    </source>
</evidence>
<name>A0ABQ4DZD9_9ACTN</name>
<evidence type="ECO:0000313" key="4">
    <source>
        <dbReference type="EMBL" id="GIG87815.1"/>
    </source>
</evidence>
<feature type="domain" description="Aldehyde dehydrogenase" evidence="3">
    <location>
        <begin position="15"/>
        <end position="467"/>
    </location>
</feature>
<reference evidence="4 5" key="1">
    <citation type="submission" date="2021-01" db="EMBL/GenBank/DDBJ databases">
        <title>Whole genome shotgun sequence of Plantactinospora endophytica NBRC 110450.</title>
        <authorList>
            <person name="Komaki H."/>
            <person name="Tamura T."/>
        </authorList>
    </citation>
    <scope>NUCLEOTIDE SEQUENCE [LARGE SCALE GENOMIC DNA]</scope>
    <source>
        <strain evidence="4 5">NBRC 110450</strain>
    </source>
</reference>
<dbReference type="InterPro" id="IPR051020">
    <property type="entry name" value="ALDH-related_metabolic_enz"/>
</dbReference>
<dbReference type="Gene3D" id="3.40.309.10">
    <property type="entry name" value="Aldehyde Dehydrogenase, Chain A, domain 2"/>
    <property type="match status" value="1"/>
</dbReference>
<dbReference type="PANTHER" id="PTHR42991:SF1">
    <property type="entry name" value="ALDEHYDE DEHYDROGENASE"/>
    <property type="match status" value="1"/>
</dbReference>
<dbReference type="SUPFAM" id="SSF53720">
    <property type="entry name" value="ALDH-like"/>
    <property type="match status" value="1"/>
</dbReference>
<protein>
    <submittedName>
        <fullName evidence="4">Aldehyde dehydrogenase</fullName>
    </submittedName>
</protein>
<dbReference type="PANTHER" id="PTHR42991">
    <property type="entry name" value="ALDEHYDE DEHYDROGENASE"/>
    <property type="match status" value="1"/>
</dbReference>
<organism evidence="4 5">
    <name type="scientific">Plantactinospora endophytica</name>
    <dbReference type="NCBI Taxonomy" id="673535"/>
    <lineage>
        <taxon>Bacteria</taxon>
        <taxon>Bacillati</taxon>
        <taxon>Actinomycetota</taxon>
        <taxon>Actinomycetes</taxon>
        <taxon>Micromonosporales</taxon>
        <taxon>Micromonosporaceae</taxon>
        <taxon>Plantactinospora</taxon>
    </lineage>
</organism>
<accession>A0ABQ4DZD9</accession>
<evidence type="ECO:0000313" key="5">
    <source>
        <dbReference type="Proteomes" id="UP000646749"/>
    </source>
</evidence>
<dbReference type="EMBL" id="BONW01000013">
    <property type="protein sequence ID" value="GIG87815.1"/>
    <property type="molecule type" value="Genomic_DNA"/>
</dbReference>
<dbReference type="Pfam" id="PF00171">
    <property type="entry name" value="Aldedh"/>
    <property type="match status" value="1"/>
</dbReference>
<dbReference type="InterPro" id="IPR016163">
    <property type="entry name" value="Ald_DH_C"/>
</dbReference>
<evidence type="ECO:0000259" key="3">
    <source>
        <dbReference type="Pfam" id="PF00171"/>
    </source>
</evidence>
<comment type="caution">
    <text evidence="4">The sequence shown here is derived from an EMBL/GenBank/DDBJ whole genome shotgun (WGS) entry which is preliminary data.</text>
</comment>
<evidence type="ECO:0000256" key="2">
    <source>
        <dbReference type="ARBA" id="ARBA00023002"/>
    </source>
</evidence>
<proteinExistence type="inferred from homology"/>
<dbReference type="Gene3D" id="3.40.605.10">
    <property type="entry name" value="Aldehyde Dehydrogenase, Chain A, domain 1"/>
    <property type="match status" value="1"/>
</dbReference>
<dbReference type="Proteomes" id="UP000646749">
    <property type="component" value="Unassembled WGS sequence"/>
</dbReference>
<keyword evidence="2" id="KW-0560">Oxidoreductase</keyword>
<keyword evidence="5" id="KW-1185">Reference proteome</keyword>
<dbReference type="InterPro" id="IPR016162">
    <property type="entry name" value="Ald_DH_N"/>
</dbReference>
<dbReference type="InterPro" id="IPR016161">
    <property type="entry name" value="Ald_DH/histidinol_DH"/>
</dbReference>
<dbReference type="InterPro" id="IPR015590">
    <property type="entry name" value="Aldehyde_DH_dom"/>
</dbReference>